<dbReference type="AlphaFoldDB" id="A0A9W9QKH0"/>
<sequence>MAFNSSSIQVYDSPPGLLTNRDFIIQVQPKSADEGKEWTQVAAYDIEVANASTVSNDFNHHSVALASFDFSSPVRVRVTYMAGSVKSAVIRPVSRGIYLQLLKNEITFTLHHAQDVMLELDGNKWKALHLLTNNIVPDSPTEDAPGLWYFGPGINQGAAYSRVTDGVNLMVPSGTTVYIAGGAFVTCRINFIDVSNSALKGHGFIIGPKGGYAIREHGGSIHMSRSSNIQVEGVTSLGANGFSLSAGECKNVHVNRYRSFSSSGNGDGVDFFCSSDIMIENCFLRNSDDTIALYSHRWNWYGDSSRITIQNCVLLPDIAHAINMGTHGNPETPEMTSDITIRNIDILDHEENQMWYQGCIAINAADSNLFQDIHVEDVRVERITRGQLLNIRVMQNTMWTTAPGRAIRNLTFKNISLSTQESKAIYPSMMLGYDQTRQIEDVTFENIKIDNLVVHDQMEKPRWYMVSDFVPLFINEHVKNVKFIKS</sequence>
<keyword evidence="3" id="KW-0964">Secreted</keyword>
<evidence type="ECO:0000256" key="6">
    <source>
        <dbReference type="ARBA" id="ARBA00022801"/>
    </source>
</evidence>
<evidence type="ECO:0000256" key="10">
    <source>
        <dbReference type="ARBA" id="ARBA00023316"/>
    </source>
</evidence>
<evidence type="ECO:0000313" key="15">
    <source>
        <dbReference type="Proteomes" id="UP001147695"/>
    </source>
</evidence>
<dbReference type="GO" id="GO:0005576">
    <property type="term" value="C:extracellular region"/>
    <property type="evidence" value="ECO:0007669"/>
    <property type="project" value="UniProtKB-SubCell"/>
</dbReference>
<keyword evidence="8" id="KW-0119">Carbohydrate metabolism</keyword>
<evidence type="ECO:0000256" key="9">
    <source>
        <dbReference type="ARBA" id="ARBA00023295"/>
    </source>
</evidence>
<keyword evidence="11" id="KW-0624">Polysaccharide degradation</keyword>
<reference evidence="14" key="2">
    <citation type="journal article" date="2023" name="IMA Fungus">
        <title>Comparative genomic study of the Penicillium genus elucidates a diverse pangenome and 15 lateral gene transfer events.</title>
        <authorList>
            <person name="Petersen C."/>
            <person name="Sorensen T."/>
            <person name="Nielsen M.R."/>
            <person name="Sondergaard T.E."/>
            <person name="Sorensen J.L."/>
            <person name="Fitzpatrick D.A."/>
            <person name="Frisvad J.C."/>
            <person name="Nielsen K.L."/>
        </authorList>
    </citation>
    <scope>NUCLEOTIDE SEQUENCE</scope>
    <source>
        <strain evidence="14">IBT 35673</strain>
    </source>
</reference>
<reference evidence="14" key="1">
    <citation type="submission" date="2022-12" db="EMBL/GenBank/DDBJ databases">
        <authorList>
            <person name="Petersen C."/>
        </authorList>
    </citation>
    <scope>NUCLEOTIDE SEQUENCE</scope>
    <source>
        <strain evidence="14">IBT 35673</strain>
    </source>
</reference>
<dbReference type="SUPFAM" id="SSF51126">
    <property type="entry name" value="Pectin lyase-like"/>
    <property type="match status" value="1"/>
</dbReference>
<dbReference type="EMBL" id="JAPZBQ010000003">
    <property type="protein sequence ID" value="KAJ5339070.1"/>
    <property type="molecule type" value="Genomic_DNA"/>
</dbReference>
<comment type="subcellular location">
    <subcellularLocation>
        <location evidence="1">Secreted</location>
    </subcellularLocation>
</comment>
<evidence type="ECO:0000256" key="5">
    <source>
        <dbReference type="ARBA" id="ARBA00022737"/>
    </source>
</evidence>
<dbReference type="GO" id="GO:0000272">
    <property type="term" value="P:polysaccharide catabolic process"/>
    <property type="evidence" value="ECO:0007669"/>
    <property type="project" value="UniProtKB-KW"/>
</dbReference>
<keyword evidence="10" id="KW-0961">Cell wall biogenesis/degradation</keyword>
<gene>
    <name evidence="14" type="ORF">N7452_005798</name>
</gene>
<evidence type="ECO:0000256" key="1">
    <source>
        <dbReference type="ARBA" id="ARBA00004613"/>
    </source>
</evidence>
<comment type="similarity">
    <text evidence="2 13">Belongs to the glycosyl hydrolase 28 family.</text>
</comment>
<evidence type="ECO:0000256" key="12">
    <source>
        <dbReference type="ARBA" id="ARBA00037278"/>
    </source>
</evidence>
<dbReference type="Gene3D" id="2.160.20.10">
    <property type="entry name" value="Single-stranded right-handed beta-helix, Pectin lyase-like"/>
    <property type="match status" value="1"/>
</dbReference>
<evidence type="ECO:0000313" key="14">
    <source>
        <dbReference type="EMBL" id="KAJ5339070.1"/>
    </source>
</evidence>
<evidence type="ECO:0000256" key="4">
    <source>
        <dbReference type="ARBA" id="ARBA00022729"/>
    </source>
</evidence>
<dbReference type="GO" id="GO:0004650">
    <property type="term" value="F:polygalacturonase activity"/>
    <property type="evidence" value="ECO:0007669"/>
    <property type="project" value="InterPro"/>
</dbReference>
<dbReference type="InterPro" id="IPR012334">
    <property type="entry name" value="Pectin_lyas_fold"/>
</dbReference>
<evidence type="ECO:0000256" key="7">
    <source>
        <dbReference type="ARBA" id="ARBA00023180"/>
    </source>
</evidence>
<evidence type="ECO:0000256" key="2">
    <source>
        <dbReference type="ARBA" id="ARBA00008834"/>
    </source>
</evidence>
<dbReference type="Pfam" id="PF00295">
    <property type="entry name" value="Glyco_hydro_28"/>
    <property type="match status" value="1"/>
</dbReference>
<comment type="function">
    <text evidence="12">Pectinolytic enzyme involved in the degradation of xylogalacturonan (xga), a galacturonan backbone heavily substituted with xylose, and which is one important component of the hairy regions of pectin. Activity requires a galacturonic acid backbone substituted with xylose.</text>
</comment>
<dbReference type="PANTHER" id="PTHR31736:SF9">
    <property type="entry name" value="ENDO-XYLOGALACTURONAN HYDROLASE A-RELATED"/>
    <property type="match status" value="1"/>
</dbReference>
<evidence type="ECO:0000256" key="13">
    <source>
        <dbReference type="RuleBase" id="RU361169"/>
    </source>
</evidence>
<dbReference type="InterPro" id="IPR000743">
    <property type="entry name" value="Glyco_hydro_28"/>
</dbReference>
<keyword evidence="9 13" id="KW-0326">Glycosidase</keyword>
<keyword evidence="7" id="KW-0325">Glycoprotein</keyword>
<protein>
    <recommendedName>
        <fullName evidence="16">Endo-polygalacturonase</fullName>
    </recommendedName>
</protein>
<accession>A0A9W9QKH0</accession>
<organism evidence="14 15">
    <name type="scientific">Penicillium brevicompactum</name>
    <dbReference type="NCBI Taxonomy" id="5074"/>
    <lineage>
        <taxon>Eukaryota</taxon>
        <taxon>Fungi</taxon>
        <taxon>Dikarya</taxon>
        <taxon>Ascomycota</taxon>
        <taxon>Pezizomycotina</taxon>
        <taxon>Eurotiomycetes</taxon>
        <taxon>Eurotiomycetidae</taxon>
        <taxon>Eurotiales</taxon>
        <taxon>Aspergillaceae</taxon>
        <taxon>Penicillium</taxon>
    </lineage>
</organism>
<keyword evidence="5" id="KW-0677">Repeat</keyword>
<evidence type="ECO:0008006" key="16">
    <source>
        <dbReference type="Google" id="ProtNLM"/>
    </source>
</evidence>
<comment type="caution">
    <text evidence="14">The sequence shown here is derived from an EMBL/GenBank/DDBJ whole genome shotgun (WGS) entry which is preliminary data.</text>
</comment>
<proteinExistence type="inferred from homology"/>
<evidence type="ECO:0000256" key="8">
    <source>
        <dbReference type="ARBA" id="ARBA00023277"/>
    </source>
</evidence>
<dbReference type="Proteomes" id="UP001147695">
    <property type="component" value="Unassembled WGS sequence"/>
</dbReference>
<evidence type="ECO:0000256" key="11">
    <source>
        <dbReference type="ARBA" id="ARBA00023326"/>
    </source>
</evidence>
<keyword evidence="4" id="KW-0732">Signal</keyword>
<name>A0A9W9QKH0_PENBR</name>
<evidence type="ECO:0000256" key="3">
    <source>
        <dbReference type="ARBA" id="ARBA00022525"/>
    </source>
</evidence>
<dbReference type="PANTHER" id="PTHR31736">
    <property type="match status" value="1"/>
</dbReference>
<dbReference type="InterPro" id="IPR011050">
    <property type="entry name" value="Pectin_lyase_fold/virulence"/>
</dbReference>
<dbReference type="GO" id="GO:0071555">
    <property type="term" value="P:cell wall organization"/>
    <property type="evidence" value="ECO:0007669"/>
    <property type="project" value="UniProtKB-KW"/>
</dbReference>
<keyword evidence="6 13" id="KW-0378">Hydrolase</keyword>